<reference evidence="8" key="1">
    <citation type="journal article" date="2023" name="Plant J.">
        <title>The genome of the king protea, Protea cynaroides.</title>
        <authorList>
            <person name="Chang J."/>
            <person name="Duong T.A."/>
            <person name="Schoeman C."/>
            <person name="Ma X."/>
            <person name="Roodt D."/>
            <person name="Barker N."/>
            <person name="Li Z."/>
            <person name="Van de Peer Y."/>
            <person name="Mizrachi E."/>
        </authorList>
    </citation>
    <scope>NUCLEOTIDE SEQUENCE</scope>
    <source>
        <tissue evidence="8">Young leaves</tissue>
    </source>
</reference>
<dbReference type="GO" id="GO:0016020">
    <property type="term" value="C:membrane"/>
    <property type="evidence" value="ECO:0007669"/>
    <property type="project" value="UniProtKB-SubCell"/>
</dbReference>
<accession>A0A9Q0QUI4</accession>
<dbReference type="InterPro" id="IPR036259">
    <property type="entry name" value="MFS_trans_sf"/>
</dbReference>
<dbReference type="InterPro" id="IPR018456">
    <property type="entry name" value="PTR2_symporter_CS"/>
</dbReference>
<dbReference type="GO" id="GO:0022857">
    <property type="term" value="F:transmembrane transporter activity"/>
    <property type="evidence" value="ECO:0007669"/>
    <property type="project" value="InterPro"/>
</dbReference>
<dbReference type="Proteomes" id="UP001141806">
    <property type="component" value="Unassembled WGS sequence"/>
</dbReference>
<dbReference type="PANTHER" id="PTHR11654">
    <property type="entry name" value="OLIGOPEPTIDE TRANSPORTER-RELATED"/>
    <property type="match status" value="1"/>
</dbReference>
<feature type="transmembrane region" description="Helical" evidence="7">
    <location>
        <begin position="181"/>
        <end position="204"/>
    </location>
</feature>
<dbReference type="Pfam" id="PF00854">
    <property type="entry name" value="PTR2"/>
    <property type="match status" value="1"/>
</dbReference>
<keyword evidence="5 7" id="KW-0472">Membrane</keyword>
<evidence type="ECO:0000256" key="6">
    <source>
        <dbReference type="SAM" id="MobiDB-lite"/>
    </source>
</evidence>
<dbReference type="Gene3D" id="1.20.1250.20">
    <property type="entry name" value="MFS general substrate transporter like domains"/>
    <property type="match status" value="1"/>
</dbReference>
<evidence type="ECO:0000256" key="2">
    <source>
        <dbReference type="ARBA" id="ARBA00005982"/>
    </source>
</evidence>
<gene>
    <name evidence="8" type="ORF">NE237_005381</name>
</gene>
<name>A0A9Q0QUI4_9MAGN</name>
<dbReference type="EMBL" id="JAMYWD010000005">
    <property type="protein sequence ID" value="KAJ4972282.1"/>
    <property type="molecule type" value="Genomic_DNA"/>
</dbReference>
<dbReference type="AlphaFoldDB" id="A0A9Q0QUI4"/>
<feature type="transmembrane region" description="Helical" evidence="7">
    <location>
        <begin position="96"/>
        <end position="119"/>
    </location>
</feature>
<feature type="transmembrane region" description="Helical" evidence="7">
    <location>
        <begin position="139"/>
        <end position="160"/>
    </location>
</feature>
<protein>
    <submittedName>
        <fullName evidence="8">Uncharacterized protein</fullName>
    </submittedName>
</protein>
<evidence type="ECO:0000256" key="7">
    <source>
        <dbReference type="SAM" id="Phobius"/>
    </source>
</evidence>
<evidence type="ECO:0000313" key="9">
    <source>
        <dbReference type="Proteomes" id="UP001141806"/>
    </source>
</evidence>
<evidence type="ECO:0000256" key="3">
    <source>
        <dbReference type="ARBA" id="ARBA00022692"/>
    </source>
</evidence>
<evidence type="ECO:0000313" key="8">
    <source>
        <dbReference type="EMBL" id="KAJ4972282.1"/>
    </source>
</evidence>
<keyword evidence="3 7" id="KW-0812">Transmembrane</keyword>
<dbReference type="SUPFAM" id="SSF103473">
    <property type="entry name" value="MFS general substrate transporter"/>
    <property type="match status" value="1"/>
</dbReference>
<evidence type="ECO:0000256" key="1">
    <source>
        <dbReference type="ARBA" id="ARBA00004141"/>
    </source>
</evidence>
<dbReference type="GO" id="GO:0006857">
    <property type="term" value="P:oligopeptide transport"/>
    <property type="evidence" value="ECO:0007669"/>
    <property type="project" value="InterPro"/>
</dbReference>
<feature type="transmembrane region" description="Helical" evidence="7">
    <location>
        <begin position="210"/>
        <end position="229"/>
    </location>
</feature>
<dbReference type="PROSITE" id="PS01022">
    <property type="entry name" value="PTR2_1"/>
    <property type="match status" value="1"/>
</dbReference>
<proteinExistence type="inferred from homology"/>
<evidence type="ECO:0000256" key="4">
    <source>
        <dbReference type="ARBA" id="ARBA00022989"/>
    </source>
</evidence>
<dbReference type="InterPro" id="IPR000109">
    <property type="entry name" value="POT_fam"/>
</dbReference>
<comment type="similarity">
    <text evidence="2">Belongs to the major facilitator superfamily. Proton-dependent oligopeptide transporter (POT/PTR) (TC 2.A.17) family.</text>
</comment>
<feature type="region of interest" description="Disordered" evidence="6">
    <location>
        <begin position="485"/>
        <end position="515"/>
    </location>
</feature>
<feature type="compositionally biased region" description="Basic and acidic residues" evidence="6">
    <location>
        <begin position="501"/>
        <end position="515"/>
    </location>
</feature>
<dbReference type="OrthoDB" id="8904098at2759"/>
<evidence type="ECO:0000256" key="5">
    <source>
        <dbReference type="ARBA" id="ARBA00023136"/>
    </source>
</evidence>
<keyword evidence="4 7" id="KW-1133">Transmembrane helix</keyword>
<organism evidence="8 9">
    <name type="scientific">Protea cynaroides</name>
    <dbReference type="NCBI Taxonomy" id="273540"/>
    <lineage>
        <taxon>Eukaryota</taxon>
        <taxon>Viridiplantae</taxon>
        <taxon>Streptophyta</taxon>
        <taxon>Embryophyta</taxon>
        <taxon>Tracheophyta</taxon>
        <taxon>Spermatophyta</taxon>
        <taxon>Magnoliopsida</taxon>
        <taxon>Proteales</taxon>
        <taxon>Proteaceae</taxon>
        <taxon>Protea</taxon>
    </lineage>
</organism>
<sequence>MEIDDIYTGDGTTDKQKNPAIRKKTGRWKACFFILGNECCERLAYYGMSTNLVNYLELRLNQGNVTASNNVTNWSGTCYITPLFGAFLADAYLGRYWTIASFSILYILGMLLLTLSAAAPGLKPSCSHDGVCHPTRLHVGVLFLALYLIAFGTGGIKPCVSSFGADQFDETHEDEKKKKSSFFNFFYFSINIGAVIASSVLVWIQMNVGWGWGFGIPAVAMAIAVTSFFSGTHLYRHQRPGGSPLTRILQVIVASFRKIQVKVPSDESLLFETADQESAIEGSRKLDHTKAMGFFDKAAVETQEDYYKGSVNPWKLCTVTQVEELKAIIKLLPIWASGIVFSTVYGQMSTILDGEASARRGIDDHLHNTWIEFHLPKLFKLFHHYLLIPPSTRLFSMVTSNTQKFLKKIGLGKEDHHFWKQIGKALLCTYTLFGVAWLYNETSPLGWWTLKPRPKEEKEMAHLYERRKFPYPGDQEAVEEFITSGGTMGTTIGPKGLIESDSDKDSDHFQKKLQSKKFEQESMKLWLRMRNEVLSDLQERGFDVE</sequence>
<keyword evidence="9" id="KW-1185">Reference proteome</keyword>
<comment type="caution">
    <text evidence="8">The sequence shown here is derived from an EMBL/GenBank/DDBJ whole genome shotgun (WGS) entry which is preliminary data.</text>
</comment>
<comment type="subcellular location">
    <subcellularLocation>
        <location evidence="1">Membrane</location>
        <topology evidence="1">Multi-pass membrane protein</topology>
    </subcellularLocation>
</comment>